<dbReference type="OrthoDB" id="6399116at2"/>
<accession>A0A4Y8WAL5</accession>
<organism evidence="2 3">
    <name type="scientific">Vibrio ouci</name>
    <dbReference type="NCBI Taxonomy" id="2499078"/>
    <lineage>
        <taxon>Bacteria</taxon>
        <taxon>Pseudomonadati</taxon>
        <taxon>Pseudomonadota</taxon>
        <taxon>Gammaproteobacteria</taxon>
        <taxon>Vibrionales</taxon>
        <taxon>Vibrionaceae</taxon>
        <taxon>Vibrio</taxon>
    </lineage>
</organism>
<keyword evidence="3" id="KW-1185">Reference proteome</keyword>
<proteinExistence type="predicted"/>
<feature type="chain" id="PRO_5021365650" evidence="1">
    <location>
        <begin position="21"/>
        <end position="148"/>
    </location>
</feature>
<reference evidence="2 3" key="1">
    <citation type="submission" date="2019-01" db="EMBL/GenBank/DDBJ databases">
        <title>Vibrio BEI176 sp. nov, a marine bacterium isolated from China: eastern marignal seas.</title>
        <authorList>
            <person name="Li B."/>
        </authorList>
    </citation>
    <scope>NUCLEOTIDE SEQUENCE [LARGE SCALE GENOMIC DNA]</scope>
    <source>
        <strain evidence="2 3">BEI176</strain>
    </source>
</reference>
<dbReference type="EMBL" id="SATR01000054">
    <property type="protein sequence ID" value="TFH89615.1"/>
    <property type="molecule type" value="Genomic_DNA"/>
</dbReference>
<dbReference type="AlphaFoldDB" id="A0A4Y8WAL5"/>
<evidence type="ECO:0000256" key="1">
    <source>
        <dbReference type="SAM" id="SignalP"/>
    </source>
</evidence>
<dbReference type="Proteomes" id="UP000297753">
    <property type="component" value="Unassembled WGS sequence"/>
</dbReference>
<feature type="signal peptide" evidence="1">
    <location>
        <begin position="1"/>
        <end position="20"/>
    </location>
</feature>
<evidence type="ECO:0000313" key="3">
    <source>
        <dbReference type="Proteomes" id="UP000297753"/>
    </source>
</evidence>
<name>A0A4Y8WAL5_9VIBR</name>
<keyword evidence="1" id="KW-0732">Signal</keyword>
<sequence>MKCSVKAVFVSALLMTFSQAAFSNSYEEYKVKVKECIVAEEQKAPLTVSDIRDLSVDDVEKYVLFLKDIRIQRCSANEELAALADEISLSESVESKLMEQRYLSVYLKTQMRDFSSEEKLKLTQLENRLQQKGLEVNMLEIVDKLKNQ</sequence>
<comment type="caution">
    <text evidence="2">The sequence shown here is derived from an EMBL/GenBank/DDBJ whole genome shotgun (WGS) entry which is preliminary data.</text>
</comment>
<gene>
    <name evidence="2" type="ORF">ELS82_21290</name>
</gene>
<evidence type="ECO:0000313" key="2">
    <source>
        <dbReference type="EMBL" id="TFH89615.1"/>
    </source>
</evidence>
<dbReference type="RefSeq" id="WP_134837251.1">
    <property type="nucleotide sequence ID" value="NZ_SATR01000054.1"/>
</dbReference>
<protein>
    <submittedName>
        <fullName evidence="2">Uncharacterized protein</fullName>
    </submittedName>
</protein>